<feature type="compositionally biased region" description="Basic and acidic residues" evidence="1">
    <location>
        <begin position="55"/>
        <end position="70"/>
    </location>
</feature>
<accession>A0A3F2RR09</accession>
<feature type="transmembrane region" description="Helical" evidence="2">
    <location>
        <begin position="170"/>
        <end position="189"/>
    </location>
</feature>
<comment type="caution">
    <text evidence="3">The sequence shown here is derived from an EMBL/GenBank/DDBJ whole genome shotgun (WGS) entry which is preliminary data.</text>
</comment>
<feature type="transmembrane region" description="Helical" evidence="2">
    <location>
        <begin position="133"/>
        <end position="150"/>
    </location>
</feature>
<dbReference type="EMBL" id="MBDO02000120">
    <property type="protein sequence ID" value="RLN62507.1"/>
    <property type="molecule type" value="Genomic_DNA"/>
</dbReference>
<name>A0A3F2RR09_9STRA</name>
<protein>
    <recommendedName>
        <fullName evidence="5">Transmembrane protein</fullName>
    </recommendedName>
</protein>
<feature type="region of interest" description="Disordered" evidence="1">
    <location>
        <begin position="40"/>
        <end position="70"/>
    </location>
</feature>
<feature type="compositionally biased region" description="Acidic residues" evidence="1">
    <location>
        <begin position="42"/>
        <end position="54"/>
    </location>
</feature>
<organism evidence="3 4">
    <name type="scientific">Phytophthora kernoviae</name>
    <dbReference type="NCBI Taxonomy" id="325452"/>
    <lineage>
        <taxon>Eukaryota</taxon>
        <taxon>Sar</taxon>
        <taxon>Stramenopiles</taxon>
        <taxon>Oomycota</taxon>
        <taxon>Peronosporomycetes</taxon>
        <taxon>Peronosporales</taxon>
        <taxon>Peronosporaceae</taxon>
        <taxon>Phytophthora</taxon>
    </lineage>
</organism>
<sequence length="320" mass="36962">MMPPSPAKLRGAAMKTSSLVQEDVDDRQFRSISVSDIHDVDDSNDIEVNTDSEIEAPRDARREEEQPMTKERRIAFKQLERWRTAMKKRSRSRQNRNRWSAKTQTYSEELEFDNVFGTSSTYGRELQVMSYPWPIWIFGILIIIAASIFVHRVQSLNDGSNLPRAEWWKYLVAVAIYIVGLILIANGRVEMFYMNKEESRFLIRSSKPLCLGNRYLRVVERDMRQITSIRVETTGEHTGDVDTRTYKVHFDFQDGTHASVLETRSKQKAIRRCRLIKSFASHYPAMIAPMRSASGQFQPITKLASPLRHAITAPSKLSLE</sequence>
<evidence type="ECO:0000256" key="2">
    <source>
        <dbReference type="SAM" id="Phobius"/>
    </source>
</evidence>
<dbReference type="Proteomes" id="UP000277300">
    <property type="component" value="Unassembled WGS sequence"/>
</dbReference>
<evidence type="ECO:0000313" key="3">
    <source>
        <dbReference type="EMBL" id="RLN62507.1"/>
    </source>
</evidence>
<dbReference type="AlphaFoldDB" id="A0A3F2RR09"/>
<proteinExistence type="predicted"/>
<feature type="region of interest" description="Disordered" evidence="1">
    <location>
        <begin position="1"/>
        <end position="22"/>
    </location>
</feature>
<dbReference type="OrthoDB" id="166008at2759"/>
<keyword evidence="2" id="KW-1133">Transmembrane helix</keyword>
<reference evidence="3 4" key="1">
    <citation type="submission" date="2018-07" db="EMBL/GenBank/DDBJ databases">
        <title>Genome sequencing of oomycete isolates from Chile give support for New Zealand origin for Phytophthora kernoviae and make available the first Nothophytophthora sp. genome.</title>
        <authorList>
            <person name="Studholme D.J."/>
            <person name="Sanfuentes E."/>
            <person name="Panda P."/>
            <person name="Hill R."/>
            <person name="Sambles C."/>
            <person name="Grant M."/>
            <person name="Williams N.M."/>
            <person name="Mcdougal R.L."/>
        </authorList>
    </citation>
    <scope>NUCLEOTIDE SEQUENCE [LARGE SCALE GENOMIC DNA]</scope>
    <source>
        <strain evidence="3">Chile6</strain>
    </source>
</reference>
<keyword evidence="2" id="KW-0812">Transmembrane</keyword>
<gene>
    <name evidence="3" type="ORF">BBP00_00004726</name>
</gene>
<evidence type="ECO:0008006" key="5">
    <source>
        <dbReference type="Google" id="ProtNLM"/>
    </source>
</evidence>
<evidence type="ECO:0000313" key="4">
    <source>
        <dbReference type="Proteomes" id="UP000277300"/>
    </source>
</evidence>
<evidence type="ECO:0000256" key="1">
    <source>
        <dbReference type="SAM" id="MobiDB-lite"/>
    </source>
</evidence>
<keyword evidence="2" id="KW-0472">Membrane</keyword>